<dbReference type="InterPro" id="IPR055294">
    <property type="entry name" value="FBL60-like"/>
</dbReference>
<reference evidence="3" key="1">
    <citation type="journal article" date="2011" name="Nat. Genet.">
        <title>The Arabidopsis lyrata genome sequence and the basis of rapid genome size change.</title>
        <authorList>
            <person name="Hu T.T."/>
            <person name="Pattyn P."/>
            <person name="Bakker E.G."/>
            <person name="Cao J."/>
            <person name="Cheng J.-F."/>
            <person name="Clark R.M."/>
            <person name="Fahlgren N."/>
            <person name="Fawcett J.A."/>
            <person name="Grimwood J."/>
            <person name="Gundlach H."/>
            <person name="Haberer G."/>
            <person name="Hollister J.D."/>
            <person name="Ossowski S."/>
            <person name="Ottilar R.P."/>
            <person name="Salamov A.A."/>
            <person name="Schneeberger K."/>
            <person name="Spannagl M."/>
            <person name="Wang X."/>
            <person name="Yang L."/>
            <person name="Nasrallah M.E."/>
            <person name="Bergelson J."/>
            <person name="Carrington J.C."/>
            <person name="Gaut B.S."/>
            <person name="Schmutz J."/>
            <person name="Mayer K.F.X."/>
            <person name="Van de Peer Y."/>
            <person name="Grigoriev I.V."/>
            <person name="Nordborg M."/>
            <person name="Weigel D."/>
            <person name="Guo Y.-L."/>
        </authorList>
    </citation>
    <scope>NUCLEOTIDE SEQUENCE [LARGE SCALE GENOMIC DNA]</scope>
    <source>
        <strain evidence="3">cv. MN47</strain>
    </source>
</reference>
<proteinExistence type="predicted"/>
<dbReference type="PANTHER" id="PTHR31293:SF12">
    <property type="entry name" value="RNI-LIKE SUPERFAMILY PROTEIN"/>
    <property type="match status" value="1"/>
</dbReference>
<evidence type="ECO:0000259" key="1">
    <source>
        <dbReference type="PROSITE" id="PS50181"/>
    </source>
</evidence>
<feature type="domain" description="F-box" evidence="1">
    <location>
        <begin position="8"/>
        <end position="56"/>
    </location>
</feature>
<dbReference type="InterPro" id="IPR036047">
    <property type="entry name" value="F-box-like_dom_sf"/>
</dbReference>
<dbReference type="PANTHER" id="PTHR31293">
    <property type="entry name" value="RNI-LIKE SUPERFAMILY PROTEIN"/>
    <property type="match status" value="1"/>
</dbReference>
<dbReference type="HOGENOM" id="CLU_202765_0_0_1"/>
<gene>
    <name evidence="2" type="ORF">ARALYDRAFT_915090</name>
</gene>
<organism evidence="3">
    <name type="scientific">Arabidopsis lyrata subsp. lyrata</name>
    <name type="common">Lyre-leaved rock-cress</name>
    <dbReference type="NCBI Taxonomy" id="81972"/>
    <lineage>
        <taxon>Eukaryota</taxon>
        <taxon>Viridiplantae</taxon>
        <taxon>Streptophyta</taxon>
        <taxon>Embryophyta</taxon>
        <taxon>Tracheophyta</taxon>
        <taxon>Spermatophyta</taxon>
        <taxon>Magnoliopsida</taxon>
        <taxon>eudicotyledons</taxon>
        <taxon>Gunneridae</taxon>
        <taxon>Pentapetalae</taxon>
        <taxon>rosids</taxon>
        <taxon>malvids</taxon>
        <taxon>Brassicales</taxon>
        <taxon>Brassicaceae</taxon>
        <taxon>Camelineae</taxon>
        <taxon>Arabidopsis</taxon>
    </lineage>
</organism>
<keyword evidence="3" id="KW-1185">Reference proteome</keyword>
<name>D7M9T7_ARALL</name>
<dbReference type="SUPFAM" id="SSF81383">
    <property type="entry name" value="F-box domain"/>
    <property type="match status" value="1"/>
</dbReference>
<protein>
    <recommendedName>
        <fullName evidence="1">F-box domain-containing protein</fullName>
    </recommendedName>
</protein>
<evidence type="ECO:0000313" key="2">
    <source>
        <dbReference type="EMBL" id="EFH46411.1"/>
    </source>
</evidence>
<dbReference type="InterPro" id="IPR001810">
    <property type="entry name" value="F-box_dom"/>
</dbReference>
<dbReference type="Proteomes" id="UP000008694">
    <property type="component" value="Unassembled WGS sequence"/>
</dbReference>
<dbReference type="AlphaFoldDB" id="D7M9T7"/>
<evidence type="ECO:0000313" key="3">
    <source>
        <dbReference type="Proteomes" id="UP000008694"/>
    </source>
</evidence>
<dbReference type="Gramene" id="scaffold_702832.1">
    <property type="protein sequence ID" value="scaffold_702832.1"/>
    <property type="gene ID" value="scaffold_702832.1"/>
</dbReference>
<dbReference type="PROSITE" id="PS50181">
    <property type="entry name" value="FBOX"/>
    <property type="match status" value="1"/>
</dbReference>
<dbReference type="EMBL" id="GL348719">
    <property type="protein sequence ID" value="EFH46411.1"/>
    <property type="molecule type" value="Genomic_DNA"/>
</dbReference>
<sequence>MATKYSWGNSINSLPDEVLGQILSLLRTKLAASTAILSKRWRNLLPLVHNLDFDESMFLDPNVISENLAIA</sequence>
<accession>D7M9T7</accession>
<dbReference type="Gene3D" id="1.20.1280.50">
    <property type="match status" value="1"/>
</dbReference>
<dbReference type="Pfam" id="PF00646">
    <property type="entry name" value="F-box"/>
    <property type="match status" value="1"/>
</dbReference>